<comment type="caution">
    <text evidence="5">The sequence shown here is derived from an EMBL/GenBank/DDBJ whole genome shotgun (WGS) entry which is preliminary data.</text>
</comment>
<keyword evidence="2" id="KW-0012">Acyltransferase</keyword>
<keyword evidence="6" id="KW-1185">Reference proteome</keyword>
<dbReference type="OrthoDB" id="3907302at2759"/>
<dbReference type="GO" id="GO:0006508">
    <property type="term" value="P:proteolysis"/>
    <property type="evidence" value="ECO:0007669"/>
    <property type="project" value="UniProtKB-KW"/>
</dbReference>
<dbReference type="InterPro" id="IPR040234">
    <property type="entry name" value="QC/QCL"/>
</dbReference>
<comment type="similarity">
    <text evidence="3">Belongs to the peptidase M28 family.</text>
</comment>
<dbReference type="Pfam" id="PF04389">
    <property type="entry name" value="Peptidase_M28"/>
    <property type="match status" value="1"/>
</dbReference>
<dbReference type="Proteomes" id="UP000095728">
    <property type="component" value="Unassembled WGS sequence"/>
</dbReference>
<dbReference type="GO" id="GO:0008270">
    <property type="term" value="F:zinc ion binding"/>
    <property type="evidence" value="ECO:0007669"/>
    <property type="project" value="TreeGrafter"/>
</dbReference>
<name>A0A1E5RZL3_9ASCO</name>
<dbReference type="EC" id="3.4.-.-" evidence="3"/>
<keyword evidence="3" id="KW-0378">Hydrolase</keyword>
<feature type="signal peptide" evidence="3">
    <location>
        <begin position="1"/>
        <end position="18"/>
    </location>
</feature>
<dbReference type="GO" id="GO:0016603">
    <property type="term" value="F:glutaminyl-peptide cyclotransferase activity"/>
    <property type="evidence" value="ECO:0007669"/>
    <property type="project" value="TreeGrafter"/>
</dbReference>
<organism evidence="5 6">
    <name type="scientific">Hanseniaspora osmophila</name>
    <dbReference type="NCBI Taxonomy" id="56408"/>
    <lineage>
        <taxon>Eukaryota</taxon>
        <taxon>Fungi</taxon>
        <taxon>Dikarya</taxon>
        <taxon>Ascomycota</taxon>
        <taxon>Saccharomycotina</taxon>
        <taxon>Saccharomycetes</taxon>
        <taxon>Saccharomycodales</taxon>
        <taxon>Saccharomycodaceae</taxon>
        <taxon>Hanseniaspora</taxon>
    </lineage>
</organism>
<evidence type="ECO:0000313" key="5">
    <source>
        <dbReference type="EMBL" id="OEJ92391.1"/>
    </source>
</evidence>
<keyword evidence="3" id="KW-0645">Protease</keyword>
<evidence type="ECO:0000256" key="3">
    <source>
        <dbReference type="RuleBase" id="RU361240"/>
    </source>
</evidence>
<dbReference type="InParanoid" id="A0A1E5RZL3"/>
<dbReference type="SUPFAM" id="SSF53187">
    <property type="entry name" value="Zn-dependent exopeptidases"/>
    <property type="match status" value="1"/>
</dbReference>
<dbReference type="InterPro" id="IPR007484">
    <property type="entry name" value="Peptidase_M28"/>
</dbReference>
<evidence type="ECO:0000256" key="2">
    <source>
        <dbReference type="ARBA" id="ARBA00023315"/>
    </source>
</evidence>
<gene>
    <name evidence="5" type="ORF">AWRI3579_g141</name>
</gene>
<dbReference type="PANTHER" id="PTHR12283">
    <property type="entry name" value="GLUTAMINYL-PEPTIDE CYCLOTRANSFERASE"/>
    <property type="match status" value="1"/>
</dbReference>
<accession>A0A1E5RZL3</accession>
<keyword evidence="3" id="KW-0862">Zinc</keyword>
<reference evidence="6" key="1">
    <citation type="journal article" date="2016" name="Genome Announc.">
        <title>Genome sequences of three species of Hanseniaspora isolated from spontaneous wine fermentations.</title>
        <authorList>
            <person name="Sternes P.R."/>
            <person name="Lee D."/>
            <person name="Kutyna D.R."/>
            <person name="Borneman A.R."/>
        </authorList>
    </citation>
    <scope>NUCLEOTIDE SEQUENCE [LARGE SCALE GENOMIC DNA]</scope>
    <source>
        <strain evidence="6">AWRI3579</strain>
    </source>
</reference>
<dbReference type="EMBL" id="LPNM01000001">
    <property type="protein sequence ID" value="OEJ92391.1"/>
    <property type="molecule type" value="Genomic_DNA"/>
</dbReference>
<dbReference type="AlphaFoldDB" id="A0A1E5RZL3"/>
<feature type="domain" description="Peptidase M28" evidence="4">
    <location>
        <begin position="114"/>
        <end position="334"/>
    </location>
</feature>
<dbReference type="GO" id="GO:0008233">
    <property type="term" value="F:peptidase activity"/>
    <property type="evidence" value="ECO:0007669"/>
    <property type="project" value="UniProtKB-KW"/>
</dbReference>
<keyword evidence="1" id="KW-0808">Transferase</keyword>
<dbReference type="Gene3D" id="3.40.630.10">
    <property type="entry name" value="Zn peptidases"/>
    <property type="match status" value="1"/>
</dbReference>
<keyword evidence="3" id="KW-0479">Metal-binding</keyword>
<evidence type="ECO:0000259" key="4">
    <source>
        <dbReference type="Pfam" id="PF04389"/>
    </source>
</evidence>
<protein>
    <recommendedName>
        <fullName evidence="3">Peptide hydrolase</fullName>
        <ecNumber evidence="3">3.4.-.-</ecNumber>
    </recommendedName>
</protein>
<dbReference type="FunCoup" id="A0A1E5RZL3">
    <property type="interactions" value="154"/>
</dbReference>
<feature type="chain" id="PRO_5009028126" description="Peptide hydrolase" evidence="3">
    <location>
        <begin position="19"/>
        <end position="345"/>
    </location>
</feature>
<proteinExistence type="inferred from homology"/>
<sequence length="345" mass="39472">MLTATILWLAVFAFVCNGRVINDFPKIDTFLSLANPTDSLLLPFNKTRIPGSLGSFEVQTHIKDFFASLPVSWTLEEDRFAEQNHNFTNLIFSLNTGSLSAFSESEIEQERAVGTNESFFVIAAHYDSKKQPEGFIGAIDSIASCSIMMYLAFHLSDQIQQSPLAPLNRGIKFVFFDGEEALEEWSETDSIYGSRHLAKKWHAEDLLGRIDAFILMDLLGGVKQGLRDVKVFPFFEQTVGFYNQLAEIEQRVNKLDSLKTRYLEPEVLAFLNYNKQDPDYLPVEDDHIPFYKLGVPILHLIPYPFPAYWHTTEDDFEHLDISGIHKWAKMLSTFLQENLFEDEGM</sequence>
<dbReference type="PANTHER" id="PTHR12283:SF6">
    <property type="entry name" value="GLUTAMINYL-PEPTIDE CYCLOTRANSFERASE-RELATED"/>
    <property type="match status" value="1"/>
</dbReference>
<keyword evidence="3" id="KW-0732">Signal</keyword>
<evidence type="ECO:0000256" key="1">
    <source>
        <dbReference type="ARBA" id="ARBA00022679"/>
    </source>
</evidence>
<evidence type="ECO:0000313" key="6">
    <source>
        <dbReference type="Proteomes" id="UP000095728"/>
    </source>
</evidence>